<evidence type="ECO:0000313" key="7">
    <source>
        <dbReference type="Proteomes" id="UP001165384"/>
    </source>
</evidence>
<dbReference type="CDD" id="cd16917">
    <property type="entry name" value="HATPase_UhpB-NarQ-NarX-like"/>
    <property type="match status" value="1"/>
</dbReference>
<accession>A0ABS9K0J3</accession>
<feature type="transmembrane region" description="Helical" evidence="4">
    <location>
        <begin position="194"/>
        <end position="217"/>
    </location>
</feature>
<evidence type="ECO:0000256" key="2">
    <source>
        <dbReference type="ARBA" id="ARBA00022777"/>
    </source>
</evidence>
<evidence type="ECO:0000313" key="6">
    <source>
        <dbReference type="EMBL" id="MCG2576636.1"/>
    </source>
</evidence>
<dbReference type="PROSITE" id="PS50109">
    <property type="entry name" value="HIS_KIN"/>
    <property type="match status" value="1"/>
</dbReference>
<gene>
    <name evidence="6" type="ORF">LZ012_06455</name>
</gene>
<name>A0ABS9K0J3_9RHOO</name>
<keyword evidence="2" id="KW-0418">Kinase</keyword>
<dbReference type="RefSeq" id="WP_275708789.1">
    <property type="nucleotide sequence ID" value="NZ_JAKLTN010000001.1"/>
</dbReference>
<dbReference type="SUPFAM" id="SSF55874">
    <property type="entry name" value="ATPase domain of HSP90 chaperone/DNA topoisomerase II/histidine kinase"/>
    <property type="match status" value="1"/>
</dbReference>
<dbReference type="CDD" id="cd19410">
    <property type="entry name" value="HK9-like_sensor"/>
    <property type="match status" value="1"/>
</dbReference>
<evidence type="ECO:0000256" key="3">
    <source>
        <dbReference type="ARBA" id="ARBA00023012"/>
    </source>
</evidence>
<keyword evidence="7" id="KW-1185">Reference proteome</keyword>
<keyword evidence="4" id="KW-0472">Membrane</keyword>
<keyword evidence="4" id="KW-1133">Transmembrane helix</keyword>
<organism evidence="6 7">
    <name type="scientific">Dechloromonas hankyongensis</name>
    <dbReference type="NCBI Taxonomy" id="2908002"/>
    <lineage>
        <taxon>Bacteria</taxon>
        <taxon>Pseudomonadati</taxon>
        <taxon>Pseudomonadota</taxon>
        <taxon>Betaproteobacteria</taxon>
        <taxon>Rhodocyclales</taxon>
        <taxon>Azonexaceae</taxon>
        <taxon>Dechloromonas</taxon>
    </lineage>
</organism>
<dbReference type="PANTHER" id="PTHR24421">
    <property type="entry name" value="NITRATE/NITRITE SENSOR PROTEIN NARX-RELATED"/>
    <property type="match status" value="1"/>
</dbReference>
<dbReference type="Gene3D" id="1.20.5.1930">
    <property type="match status" value="1"/>
</dbReference>
<keyword evidence="4" id="KW-0812">Transmembrane</keyword>
<keyword evidence="3" id="KW-0902">Two-component regulatory system</keyword>
<evidence type="ECO:0000256" key="1">
    <source>
        <dbReference type="ARBA" id="ARBA00022679"/>
    </source>
</evidence>
<proteinExistence type="predicted"/>
<sequence>MDPSAAPPAELPLVPRSAWPAIVALLLAIGLVIAAAWNAQASLAEMNAVTDARAKARTGRFSLEHVLSLFKDVETGARGFVITGQESYLAPYQHGLQSLPTAYRQLQASLDASYPSGFDWSAMDTLVRQRLDLAEQVIAERRQKERVSTEEYPLLEHGKQVMDQIRDNFAKLDAHQQQRVDQLNEQVRELRRRAVFFSVLSTGATVMLVSVAAYLLLRERQLRRRLEGLLRRSNSSLEGVVAERTAELSEAHRRLAGFAGEQERHIEAERRRLSREVHDQIGQVLTAIRLIFRSLPPSSLPADQEAALEKALDLGIASTRRIAAELRPPLLDDLGLAAALQHFAEQFGQRSELACTVTVADQTVLGEAQKLSLFRIVQEACTNILRHAAASRIDITGRLDGTHYLLAICDDGRGFDPGKIRPGALGLLGMRERAALIGGECKISTSPGAGTCIEIRLQPNQEANA</sequence>
<feature type="transmembrane region" description="Helical" evidence="4">
    <location>
        <begin position="18"/>
        <end position="37"/>
    </location>
</feature>
<reference evidence="6" key="1">
    <citation type="submission" date="2022-01" db="EMBL/GenBank/DDBJ databases">
        <authorList>
            <person name="Jo J.-H."/>
            <person name="Im W.-T."/>
        </authorList>
    </citation>
    <scope>NUCLEOTIDE SEQUENCE</scope>
    <source>
        <strain evidence="6">XY25</strain>
    </source>
</reference>
<dbReference type="InterPro" id="IPR007891">
    <property type="entry name" value="CHASE3"/>
</dbReference>
<comment type="caution">
    <text evidence="6">The sequence shown here is derived from an EMBL/GenBank/DDBJ whole genome shotgun (WGS) entry which is preliminary data.</text>
</comment>
<dbReference type="Pfam" id="PF05227">
    <property type="entry name" value="CHASE3"/>
    <property type="match status" value="1"/>
</dbReference>
<evidence type="ECO:0000256" key="4">
    <source>
        <dbReference type="SAM" id="Phobius"/>
    </source>
</evidence>
<feature type="domain" description="Histidine kinase" evidence="5">
    <location>
        <begin position="272"/>
        <end position="461"/>
    </location>
</feature>
<dbReference type="InterPro" id="IPR036890">
    <property type="entry name" value="HATPase_C_sf"/>
</dbReference>
<dbReference type="SMART" id="SM00387">
    <property type="entry name" value="HATPase_c"/>
    <property type="match status" value="1"/>
</dbReference>
<dbReference type="Gene3D" id="3.30.565.10">
    <property type="entry name" value="Histidine kinase-like ATPase, C-terminal domain"/>
    <property type="match status" value="1"/>
</dbReference>
<dbReference type="Pfam" id="PF07730">
    <property type="entry name" value="HisKA_3"/>
    <property type="match status" value="1"/>
</dbReference>
<dbReference type="InterPro" id="IPR050482">
    <property type="entry name" value="Sensor_HK_TwoCompSys"/>
</dbReference>
<dbReference type="InterPro" id="IPR003594">
    <property type="entry name" value="HATPase_dom"/>
</dbReference>
<dbReference type="InterPro" id="IPR011712">
    <property type="entry name" value="Sig_transdc_His_kin_sub3_dim/P"/>
</dbReference>
<dbReference type="Proteomes" id="UP001165384">
    <property type="component" value="Unassembled WGS sequence"/>
</dbReference>
<protein>
    <submittedName>
        <fullName evidence="6">CHASE3 domain-containing protein</fullName>
    </submittedName>
</protein>
<keyword evidence="1" id="KW-0808">Transferase</keyword>
<dbReference type="InterPro" id="IPR005467">
    <property type="entry name" value="His_kinase_dom"/>
</dbReference>
<dbReference type="Pfam" id="PF02518">
    <property type="entry name" value="HATPase_c"/>
    <property type="match status" value="1"/>
</dbReference>
<evidence type="ECO:0000259" key="5">
    <source>
        <dbReference type="PROSITE" id="PS50109"/>
    </source>
</evidence>
<dbReference type="EMBL" id="JAKLTN010000001">
    <property type="protein sequence ID" value="MCG2576636.1"/>
    <property type="molecule type" value="Genomic_DNA"/>
</dbReference>